<accession>A0A1V4JMX3</accession>
<gene>
    <name evidence="1" type="ORF">AV530_005865</name>
</gene>
<sequence length="68" mass="7748">MSEWIYSILETGYQLLVKTVPHLLCTFLLQEEPPLSCVDPRDCSSFLEGFAVYPPTICELKCPRKARA</sequence>
<evidence type="ECO:0000313" key="2">
    <source>
        <dbReference type="Proteomes" id="UP000190648"/>
    </source>
</evidence>
<proteinExistence type="predicted"/>
<keyword evidence="2" id="KW-1185">Reference proteome</keyword>
<dbReference type="EMBL" id="LSYS01006902">
    <property type="protein sequence ID" value="OPJ73533.1"/>
    <property type="molecule type" value="Genomic_DNA"/>
</dbReference>
<evidence type="ECO:0000313" key="1">
    <source>
        <dbReference type="EMBL" id="OPJ73533.1"/>
    </source>
</evidence>
<name>A0A1V4JMX3_PATFA</name>
<protein>
    <submittedName>
        <fullName evidence="1">Uncharacterized protein</fullName>
    </submittedName>
</protein>
<organism evidence="1 2">
    <name type="scientific">Patagioenas fasciata monilis</name>
    <dbReference type="NCBI Taxonomy" id="372326"/>
    <lineage>
        <taxon>Eukaryota</taxon>
        <taxon>Metazoa</taxon>
        <taxon>Chordata</taxon>
        <taxon>Craniata</taxon>
        <taxon>Vertebrata</taxon>
        <taxon>Euteleostomi</taxon>
        <taxon>Archelosauria</taxon>
        <taxon>Archosauria</taxon>
        <taxon>Dinosauria</taxon>
        <taxon>Saurischia</taxon>
        <taxon>Theropoda</taxon>
        <taxon>Coelurosauria</taxon>
        <taxon>Aves</taxon>
        <taxon>Neognathae</taxon>
        <taxon>Neoaves</taxon>
        <taxon>Columbimorphae</taxon>
        <taxon>Columbiformes</taxon>
        <taxon>Columbidae</taxon>
        <taxon>Patagioenas</taxon>
    </lineage>
</organism>
<comment type="caution">
    <text evidence="1">The sequence shown here is derived from an EMBL/GenBank/DDBJ whole genome shotgun (WGS) entry which is preliminary data.</text>
</comment>
<dbReference type="Proteomes" id="UP000190648">
    <property type="component" value="Unassembled WGS sequence"/>
</dbReference>
<dbReference type="AlphaFoldDB" id="A0A1V4JMX3"/>
<reference evidence="1 2" key="1">
    <citation type="submission" date="2016-02" db="EMBL/GenBank/DDBJ databases">
        <title>Band-tailed pigeon sequencing and assembly.</title>
        <authorList>
            <person name="Soares A.E."/>
            <person name="Novak B.J."/>
            <person name="Rice E.S."/>
            <person name="O'Connell B."/>
            <person name="Chang D."/>
            <person name="Weber S."/>
            <person name="Shapiro B."/>
        </authorList>
    </citation>
    <scope>NUCLEOTIDE SEQUENCE [LARGE SCALE GENOMIC DNA]</scope>
    <source>
        <strain evidence="1">BTP2013</strain>
        <tissue evidence="1">Blood</tissue>
    </source>
</reference>